<accession>A0A7C9A2N3</accession>
<proteinExistence type="predicted"/>
<sequence length="533" mass="58233">MVWILCLWSCVLVPALFKGYLRGSFPTSKVDFPIFVCWLLPMSLPSPTSPLAFSSSSDGSVDNQNNVPSPDHPSQSGVSALLDGDRSDHIGQPSISKPPSFSSILKFGVGSNCGAEMPPSEPKFRSQLRENQPTGSIPVNLPVAGPPQEASPSLDQEPQIPASSFHPDELLACCLLGRIWGEPLPLPAIIHRTRNEWKFIKGSLEYVEMGNHWILIRFATAQDRLLVYEKRPFFVNGLNFVLKPWVAFFDPYSTSIDRVDQWVRIPRLPWEFWEASTLAELLKDVGGIIRVDQNTLLHLKGKFARICVNIDITRALPDSLTIAREGLSLRVPLIYEGLHEVCSLCGGDSHQLDSCPNLPVSSKIEVLVERFDAQGVSYANKSPSGSSSHSSSPRPPIDTWVKVTPKKRMRAGRSSVLPQSKSLHTFPSSVLGHGTASPPPVQPVVGPNCVEPLPEGILLANIQGEGCSAASPALNLDPLAVFPEADVDGMDEEDNVDLYLNLHKIEDIDMSTDSSKRKRCEDGEEVSSSGALP</sequence>
<dbReference type="PANTHER" id="PTHR31286">
    <property type="entry name" value="GLYCINE-RICH CELL WALL STRUCTURAL PROTEIN 1.8-LIKE"/>
    <property type="match status" value="1"/>
</dbReference>
<dbReference type="Pfam" id="PF14111">
    <property type="entry name" value="DUF4283"/>
    <property type="match status" value="1"/>
</dbReference>
<feature type="region of interest" description="Disordered" evidence="1">
    <location>
        <begin position="510"/>
        <end position="533"/>
    </location>
</feature>
<dbReference type="AlphaFoldDB" id="A0A7C9A2N3"/>
<dbReference type="EMBL" id="GISG01192550">
    <property type="protein sequence ID" value="MBA4656530.1"/>
    <property type="molecule type" value="Transcribed_RNA"/>
</dbReference>
<evidence type="ECO:0000256" key="1">
    <source>
        <dbReference type="SAM" id="MobiDB-lite"/>
    </source>
</evidence>
<feature type="compositionally biased region" description="Low complexity" evidence="1">
    <location>
        <begin position="382"/>
        <end position="392"/>
    </location>
</feature>
<reference evidence="4" key="2">
    <citation type="submission" date="2020-07" db="EMBL/GenBank/DDBJ databases">
        <authorList>
            <person name="Vera ALvarez R."/>
            <person name="Arias-Moreno D.M."/>
            <person name="Jimenez-Jacinto V."/>
            <person name="Jimenez-Bremont J.F."/>
            <person name="Swaminathan K."/>
            <person name="Moose S.P."/>
            <person name="Guerrero-Gonzalez M.L."/>
            <person name="Marino-Ramirez L."/>
            <person name="Landsman D."/>
            <person name="Rodriguez-Kessler M."/>
            <person name="Delgado-Sanchez P."/>
        </authorList>
    </citation>
    <scope>NUCLEOTIDE SEQUENCE</scope>
    <source>
        <tissue evidence="4">Cladode</tissue>
    </source>
</reference>
<reference evidence="4" key="1">
    <citation type="journal article" date="2013" name="J. Plant Res.">
        <title>Effect of fungi and light on seed germination of three Opuntia species from semiarid lands of central Mexico.</title>
        <authorList>
            <person name="Delgado-Sanchez P."/>
            <person name="Jimenez-Bremont J.F."/>
            <person name="Guerrero-Gonzalez Mde L."/>
            <person name="Flores J."/>
        </authorList>
    </citation>
    <scope>NUCLEOTIDE SEQUENCE</scope>
    <source>
        <tissue evidence="4">Cladode</tissue>
    </source>
</reference>
<organism evidence="4">
    <name type="scientific">Opuntia streptacantha</name>
    <name type="common">Prickly pear cactus</name>
    <name type="synonym">Opuntia cardona</name>
    <dbReference type="NCBI Taxonomy" id="393608"/>
    <lineage>
        <taxon>Eukaryota</taxon>
        <taxon>Viridiplantae</taxon>
        <taxon>Streptophyta</taxon>
        <taxon>Embryophyta</taxon>
        <taxon>Tracheophyta</taxon>
        <taxon>Spermatophyta</taxon>
        <taxon>Magnoliopsida</taxon>
        <taxon>eudicotyledons</taxon>
        <taxon>Gunneridae</taxon>
        <taxon>Pentapetalae</taxon>
        <taxon>Caryophyllales</taxon>
        <taxon>Cactineae</taxon>
        <taxon>Cactaceae</taxon>
        <taxon>Opuntioideae</taxon>
        <taxon>Opuntia</taxon>
    </lineage>
</organism>
<feature type="signal peptide" evidence="2">
    <location>
        <begin position="1"/>
        <end position="23"/>
    </location>
</feature>
<feature type="chain" id="PRO_5027841603" description="DUF4283 domain-containing protein" evidence="2">
    <location>
        <begin position="24"/>
        <end position="533"/>
    </location>
</feature>
<name>A0A7C9A2N3_OPUST</name>
<evidence type="ECO:0000313" key="4">
    <source>
        <dbReference type="EMBL" id="MBA4656530.1"/>
    </source>
</evidence>
<evidence type="ECO:0000256" key="2">
    <source>
        <dbReference type="SAM" id="SignalP"/>
    </source>
</evidence>
<feature type="compositionally biased region" description="Polar residues" evidence="1">
    <location>
        <begin position="58"/>
        <end position="78"/>
    </location>
</feature>
<feature type="region of interest" description="Disordered" evidence="1">
    <location>
        <begin position="378"/>
        <end position="420"/>
    </location>
</feature>
<feature type="region of interest" description="Disordered" evidence="1">
    <location>
        <begin position="116"/>
        <end position="158"/>
    </location>
</feature>
<feature type="domain" description="DUF4283" evidence="3">
    <location>
        <begin position="169"/>
        <end position="251"/>
    </location>
</feature>
<dbReference type="InterPro" id="IPR040256">
    <property type="entry name" value="At4g02000-like"/>
</dbReference>
<evidence type="ECO:0000259" key="3">
    <source>
        <dbReference type="Pfam" id="PF14111"/>
    </source>
</evidence>
<dbReference type="InterPro" id="IPR025558">
    <property type="entry name" value="DUF4283"/>
</dbReference>
<feature type="region of interest" description="Disordered" evidence="1">
    <location>
        <begin position="51"/>
        <end position="101"/>
    </location>
</feature>
<protein>
    <recommendedName>
        <fullName evidence="3">DUF4283 domain-containing protein</fullName>
    </recommendedName>
</protein>
<dbReference type="PANTHER" id="PTHR31286:SF180">
    <property type="entry name" value="OS10G0362600 PROTEIN"/>
    <property type="match status" value="1"/>
</dbReference>
<keyword evidence="2" id="KW-0732">Signal</keyword>